<keyword evidence="3" id="KW-0378">Hydrolase</keyword>
<evidence type="ECO:0000313" key="3">
    <source>
        <dbReference type="EMBL" id="AQT46907.1"/>
    </source>
</evidence>
<dbReference type="Proteomes" id="UP000189632">
    <property type="component" value="Chromosome"/>
</dbReference>
<dbReference type="SUPFAM" id="SSF56219">
    <property type="entry name" value="DNase I-like"/>
    <property type="match status" value="1"/>
</dbReference>
<feature type="transmembrane region" description="Helical" evidence="1">
    <location>
        <begin position="46"/>
        <end position="64"/>
    </location>
</feature>
<dbReference type="InterPro" id="IPR036691">
    <property type="entry name" value="Endo/exonu/phosph_ase_sf"/>
</dbReference>
<reference evidence="3 4" key="1">
    <citation type="submission" date="2016-11" db="EMBL/GenBank/DDBJ databases">
        <title>Comparative genomics of Bartonella apis.</title>
        <authorList>
            <person name="Engel P."/>
        </authorList>
    </citation>
    <scope>NUCLEOTIDE SEQUENCE [LARGE SCALE GENOMIC DNA]</scope>
    <source>
        <strain evidence="3 4">BBC0122</strain>
    </source>
</reference>
<evidence type="ECO:0000256" key="1">
    <source>
        <dbReference type="SAM" id="Phobius"/>
    </source>
</evidence>
<gene>
    <name evidence="3" type="ORF">BBC0122_007790</name>
</gene>
<dbReference type="Gene3D" id="3.60.10.10">
    <property type="entry name" value="Endonuclease/exonuclease/phosphatase"/>
    <property type="match status" value="1"/>
</dbReference>
<accession>A0A1U9MG17</accession>
<organism evidence="3 4">
    <name type="scientific">Bartonella choladocola</name>
    <dbReference type="NCBI Taxonomy" id="2750995"/>
    <lineage>
        <taxon>Bacteria</taxon>
        <taxon>Pseudomonadati</taxon>
        <taxon>Pseudomonadota</taxon>
        <taxon>Alphaproteobacteria</taxon>
        <taxon>Hyphomicrobiales</taxon>
        <taxon>Bartonellaceae</taxon>
        <taxon>Bartonella</taxon>
    </lineage>
</organism>
<name>A0A1U9MG17_9HYPH</name>
<feature type="transmembrane region" description="Helical" evidence="1">
    <location>
        <begin position="12"/>
        <end position="40"/>
    </location>
</feature>
<protein>
    <submittedName>
        <fullName evidence="3">Conserved protein YafD, endonuclease/exonuclease/phosphatase (EEP) superfamily</fullName>
    </submittedName>
</protein>
<dbReference type="KEGG" id="bapi:BBC0122_007790"/>
<keyword evidence="1" id="KW-0812">Transmembrane</keyword>
<keyword evidence="3" id="KW-0255">Endonuclease</keyword>
<dbReference type="GO" id="GO:0004519">
    <property type="term" value="F:endonuclease activity"/>
    <property type="evidence" value="ECO:0007669"/>
    <property type="project" value="UniProtKB-KW"/>
</dbReference>
<dbReference type="EMBL" id="CP015625">
    <property type="protein sequence ID" value="AQT46907.1"/>
    <property type="molecule type" value="Genomic_DNA"/>
</dbReference>
<dbReference type="AlphaFoldDB" id="A0A1U9MG17"/>
<keyword evidence="1" id="KW-1133">Transmembrane helix</keyword>
<proteinExistence type="predicted"/>
<evidence type="ECO:0000313" key="4">
    <source>
        <dbReference type="Proteomes" id="UP000189632"/>
    </source>
</evidence>
<dbReference type="RefSeq" id="WP_077991561.1">
    <property type="nucleotide sequence ID" value="NZ_CP015625.1"/>
</dbReference>
<keyword evidence="4" id="KW-1185">Reference proteome</keyword>
<dbReference type="InterPro" id="IPR005135">
    <property type="entry name" value="Endo/exonuclease/phosphatase"/>
</dbReference>
<sequence>MNNYNGKSDGKTFTSIWLIFVALSTLPVLASLFVTIHPFFDSLADIRIPLALFTIITAIPLNFTKARRYSLMLIIFACIIISLSLNSGGLLPKPALATRPTFKLLQVNLRFDNNTPEKLLALIQDEKPDIITLQEASARWRDFFKQHGLTVIGCVADNDRAGATGFILSDRFLSLSGFSASPVLTCYNASSTQGYVAKIKLRPEKTGRFSLDIISAHLSWPWPFGQNLQMDELQNGTFKNELANDNSARIVAGDFNSVTWSNTVSRMEELTATRHLSGIGPTWLSYRFPNSLRPYLGLPIDQILLSSQFDPVKVTRLPFFGSDHLPVMVEFQFNDDLN</sequence>
<evidence type="ECO:0000259" key="2">
    <source>
        <dbReference type="Pfam" id="PF03372"/>
    </source>
</evidence>
<dbReference type="Pfam" id="PF03372">
    <property type="entry name" value="Exo_endo_phos"/>
    <property type="match status" value="1"/>
</dbReference>
<keyword evidence="1" id="KW-0472">Membrane</keyword>
<feature type="transmembrane region" description="Helical" evidence="1">
    <location>
        <begin position="71"/>
        <end position="91"/>
    </location>
</feature>
<dbReference type="OrthoDB" id="3808618at2"/>
<feature type="domain" description="Endonuclease/exonuclease/phosphatase" evidence="2">
    <location>
        <begin position="105"/>
        <end position="324"/>
    </location>
</feature>
<keyword evidence="3" id="KW-0540">Nuclease</keyword>